<gene>
    <name evidence="4" type="primary">mutL</name>
    <name evidence="7" type="ORF">SAMN04488558_101288</name>
</gene>
<dbReference type="GO" id="GO:0032300">
    <property type="term" value="C:mismatch repair complex"/>
    <property type="evidence" value="ECO:0007669"/>
    <property type="project" value="InterPro"/>
</dbReference>
<dbReference type="InterPro" id="IPR014762">
    <property type="entry name" value="DNA_mismatch_repair_CS"/>
</dbReference>
<dbReference type="OrthoDB" id="9763467at2"/>
<dbReference type="STRING" id="89093.SAMN04488558_101288"/>
<evidence type="ECO:0000313" key="8">
    <source>
        <dbReference type="Proteomes" id="UP000198833"/>
    </source>
</evidence>
<dbReference type="GO" id="GO:0140664">
    <property type="term" value="F:ATP-dependent DNA damage sensor activity"/>
    <property type="evidence" value="ECO:0007669"/>
    <property type="project" value="InterPro"/>
</dbReference>
<dbReference type="InterPro" id="IPR042121">
    <property type="entry name" value="MutL_C_regsub"/>
</dbReference>
<dbReference type="CDD" id="cd00782">
    <property type="entry name" value="MutL_Trans"/>
    <property type="match status" value="1"/>
</dbReference>
<dbReference type="SUPFAM" id="SSF55874">
    <property type="entry name" value="ATPase domain of HSP90 chaperone/DNA topoisomerase II/histidine kinase"/>
    <property type="match status" value="1"/>
</dbReference>
<dbReference type="PANTHER" id="PTHR10073:SF12">
    <property type="entry name" value="DNA MISMATCH REPAIR PROTEIN MLH1"/>
    <property type="match status" value="1"/>
</dbReference>
<organism evidence="7 8">
    <name type="scientific">Ignavigranum ruoffiae</name>
    <dbReference type="NCBI Taxonomy" id="89093"/>
    <lineage>
        <taxon>Bacteria</taxon>
        <taxon>Bacillati</taxon>
        <taxon>Bacillota</taxon>
        <taxon>Bacilli</taxon>
        <taxon>Lactobacillales</taxon>
        <taxon>Aerococcaceae</taxon>
        <taxon>Ignavigranum</taxon>
    </lineage>
</organism>
<dbReference type="SUPFAM" id="SSF118116">
    <property type="entry name" value="DNA mismatch repair protein MutL"/>
    <property type="match status" value="1"/>
</dbReference>
<dbReference type="RefSeq" id="WP_092570031.1">
    <property type="nucleotide sequence ID" value="NZ_FOEN01000001.1"/>
</dbReference>
<evidence type="ECO:0000313" key="7">
    <source>
        <dbReference type="EMBL" id="SEP66062.1"/>
    </source>
</evidence>
<dbReference type="NCBIfam" id="TIGR00585">
    <property type="entry name" value="mutl"/>
    <property type="match status" value="1"/>
</dbReference>
<keyword evidence="3 4" id="KW-0234">DNA repair</keyword>
<evidence type="ECO:0000259" key="5">
    <source>
        <dbReference type="SMART" id="SM00853"/>
    </source>
</evidence>
<evidence type="ECO:0000256" key="3">
    <source>
        <dbReference type="ARBA" id="ARBA00023204"/>
    </source>
</evidence>
<proteinExistence type="inferred from homology"/>
<keyword evidence="2 4" id="KW-0227">DNA damage</keyword>
<dbReference type="GO" id="GO:0006298">
    <property type="term" value="P:mismatch repair"/>
    <property type="evidence" value="ECO:0007669"/>
    <property type="project" value="UniProtKB-UniRule"/>
</dbReference>
<dbReference type="PROSITE" id="PS00058">
    <property type="entry name" value="DNA_MISMATCH_REPAIR_1"/>
    <property type="match status" value="1"/>
</dbReference>
<dbReference type="Gene3D" id="3.30.1370.100">
    <property type="entry name" value="MutL, C-terminal domain, regulatory subdomain"/>
    <property type="match status" value="1"/>
</dbReference>
<dbReference type="InterPro" id="IPR042120">
    <property type="entry name" value="MutL_C_dimsub"/>
</dbReference>
<dbReference type="Pfam" id="PF13589">
    <property type="entry name" value="HATPase_c_3"/>
    <property type="match status" value="1"/>
</dbReference>
<reference evidence="7 8" key="1">
    <citation type="submission" date="2016-10" db="EMBL/GenBank/DDBJ databases">
        <authorList>
            <person name="de Groot N.N."/>
        </authorList>
    </citation>
    <scope>NUCLEOTIDE SEQUENCE [LARGE SCALE GENOMIC DNA]</scope>
    <source>
        <strain evidence="7 8">DSM 15695</strain>
    </source>
</reference>
<dbReference type="InterPro" id="IPR013507">
    <property type="entry name" value="DNA_mismatch_S5_2-like"/>
</dbReference>
<keyword evidence="8" id="KW-1185">Reference proteome</keyword>
<dbReference type="InterPro" id="IPR037198">
    <property type="entry name" value="MutL_C_sf"/>
</dbReference>
<dbReference type="InterPro" id="IPR014721">
    <property type="entry name" value="Ribsml_uS5_D2-typ_fold_subgr"/>
</dbReference>
<dbReference type="Proteomes" id="UP000198833">
    <property type="component" value="Unassembled WGS sequence"/>
</dbReference>
<dbReference type="Pfam" id="PF08676">
    <property type="entry name" value="MutL_C"/>
    <property type="match status" value="1"/>
</dbReference>
<evidence type="ECO:0000256" key="2">
    <source>
        <dbReference type="ARBA" id="ARBA00022763"/>
    </source>
</evidence>
<dbReference type="Gene3D" id="3.30.1540.20">
    <property type="entry name" value="MutL, C-terminal domain, dimerisation subdomain"/>
    <property type="match status" value="1"/>
</dbReference>
<dbReference type="InterPro" id="IPR002099">
    <property type="entry name" value="MutL/Mlh/PMS"/>
</dbReference>
<dbReference type="InterPro" id="IPR036890">
    <property type="entry name" value="HATPase_C_sf"/>
</dbReference>
<dbReference type="SUPFAM" id="SSF54211">
    <property type="entry name" value="Ribosomal protein S5 domain 2-like"/>
    <property type="match status" value="1"/>
</dbReference>
<accession>A0A1H8ZNT1</accession>
<dbReference type="GO" id="GO:0016887">
    <property type="term" value="F:ATP hydrolysis activity"/>
    <property type="evidence" value="ECO:0007669"/>
    <property type="project" value="InterPro"/>
</dbReference>
<dbReference type="InterPro" id="IPR020667">
    <property type="entry name" value="DNA_mismatch_repair_MutL"/>
</dbReference>
<dbReference type="Gene3D" id="3.30.230.10">
    <property type="match status" value="1"/>
</dbReference>
<evidence type="ECO:0000256" key="1">
    <source>
        <dbReference type="ARBA" id="ARBA00006082"/>
    </source>
</evidence>
<sequence>MTKIRIMPESLANQIAAGEVVERPASVVKELVENSIDAGASHIIIEIEEVGISLIKVSDDGQGMDASDLELAFVPHATSKIFNPHDLFAIHSLGFRGEALASIGSVAKVYLESKASDQLTGSFIQIEGSKILDQGQAKSRQGTSMTVRSLFYNTPARLKHLKSLNTELRHILNFIQEIALAYPEIKFTLISDQHQIFQSIGNGDLQQAIASVYKPAIARDLIKIHAKDKDFTIHGYLSSPKLTRTNMSYIHWIVNGRPVRSRMLSEVLVRAYGRQLMIGRYPIAVIHIQLDPRLVDVNVHPTKQTIRLSLEDELASLLTQEVQRAIQAQNPVPEINQQDLPAQSATMTYQDNPLIQEALDFNYQARNNAEKSIVSKVSRNHDRINPPELSAHDHRPIERPVSDDTTATISEQPQAETVNFYDLHYVGQIHGTYLLATSAGGFYLIDQHAAQEKIRYEQFMKADYPIEQQYLLMPIHLQVSLAQEEFILESLAKLESLGINLQAFGPQSFQLESYPLWLDAEDLTTQVLDLCEFIEKHPQAGIKDVIESALIMKSCRGAIKANHYLSDQEAVQLIQDLSELDDPYHCPHGRPVLIYISLQQLEKWFKRIQDSHTSRLDAQF</sequence>
<protein>
    <recommendedName>
        <fullName evidence="4">DNA mismatch repair protein MutL</fullName>
    </recommendedName>
</protein>
<dbReference type="CDD" id="cd16926">
    <property type="entry name" value="HATPase_MutL-MLH-PMS-like"/>
    <property type="match status" value="1"/>
</dbReference>
<dbReference type="EMBL" id="FOEN01000001">
    <property type="protein sequence ID" value="SEP66062.1"/>
    <property type="molecule type" value="Genomic_DNA"/>
</dbReference>
<dbReference type="AlphaFoldDB" id="A0A1H8ZNT1"/>
<dbReference type="Pfam" id="PF01119">
    <property type="entry name" value="DNA_mis_repair"/>
    <property type="match status" value="1"/>
</dbReference>
<comment type="similarity">
    <text evidence="1 4">Belongs to the DNA mismatch repair MutL/HexB family.</text>
</comment>
<feature type="domain" description="MutL C-terminal dimerisation" evidence="5">
    <location>
        <begin position="425"/>
        <end position="565"/>
    </location>
</feature>
<dbReference type="GO" id="GO:0030983">
    <property type="term" value="F:mismatched DNA binding"/>
    <property type="evidence" value="ECO:0007669"/>
    <property type="project" value="InterPro"/>
</dbReference>
<evidence type="ECO:0000256" key="4">
    <source>
        <dbReference type="HAMAP-Rule" id="MF_00149"/>
    </source>
</evidence>
<evidence type="ECO:0000259" key="6">
    <source>
        <dbReference type="SMART" id="SM01340"/>
    </source>
</evidence>
<dbReference type="PANTHER" id="PTHR10073">
    <property type="entry name" value="DNA MISMATCH REPAIR PROTEIN MLH, PMS, MUTL"/>
    <property type="match status" value="1"/>
</dbReference>
<feature type="domain" description="DNA mismatch repair protein S5" evidence="6">
    <location>
        <begin position="209"/>
        <end position="327"/>
    </location>
</feature>
<dbReference type="SMART" id="SM01340">
    <property type="entry name" value="DNA_mis_repair"/>
    <property type="match status" value="1"/>
</dbReference>
<dbReference type="Gene3D" id="3.30.565.10">
    <property type="entry name" value="Histidine kinase-like ATPase, C-terminal domain"/>
    <property type="match status" value="1"/>
</dbReference>
<dbReference type="InterPro" id="IPR014790">
    <property type="entry name" value="MutL_C"/>
</dbReference>
<comment type="function">
    <text evidence="4">This protein is involved in the repair of mismatches in DNA. It is required for dam-dependent methyl-directed DNA mismatch repair. May act as a 'molecular matchmaker', a protein that promotes the formation of a stable complex between two or more DNA-binding proteins in an ATP-dependent manner without itself being part of a final effector complex.</text>
</comment>
<dbReference type="GO" id="GO:0005524">
    <property type="term" value="F:ATP binding"/>
    <property type="evidence" value="ECO:0007669"/>
    <property type="project" value="InterPro"/>
</dbReference>
<dbReference type="SMART" id="SM00853">
    <property type="entry name" value="MutL_C"/>
    <property type="match status" value="1"/>
</dbReference>
<dbReference type="InterPro" id="IPR020568">
    <property type="entry name" value="Ribosomal_Su5_D2-typ_SF"/>
</dbReference>
<dbReference type="FunFam" id="3.30.565.10:FF:000003">
    <property type="entry name" value="DNA mismatch repair endonuclease MutL"/>
    <property type="match status" value="1"/>
</dbReference>
<name>A0A1H8ZNT1_9LACT</name>
<dbReference type="HAMAP" id="MF_00149">
    <property type="entry name" value="DNA_mis_repair"/>
    <property type="match status" value="1"/>
</dbReference>
<dbReference type="InterPro" id="IPR038973">
    <property type="entry name" value="MutL/Mlh/Pms-like"/>
</dbReference>